<protein>
    <submittedName>
        <fullName evidence="2">Uncharacterized protein</fullName>
    </submittedName>
</protein>
<dbReference type="RefSeq" id="WP_093751455.1">
    <property type="nucleotide sequence ID" value="NZ_BSYN01000004.1"/>
</dbReference>
<gene>
    <name evidence="2" type="ORF">SAMN05660923_01024</name>
</gene>
<organism evidence="2 3">
    <name type="scientific">Tepidimicrobium xylanilyticum</name>
    <dbReference type="NCBI Taxonomy" id="1123352"/>
    <lineage>
        <taxon>Bacteria</taxon>
        <taxon>Bacillati</taxon>
        <taxon>Bacillota</taxon>
        <taxon>Tissierellia</taxon>
        <taxon>Tissierellales</taxon>
        <taxon>Tepidimicrobiaceae</taxon>
        <taxon>Tepidimicrobium</taxon>
    </lineage>
</organism>
<reference evidence="2 3" key="1">
    <citation type="submission" date="2016-10" db="EMBL/GenBank/DDBJ databases">
        <authorList>
            <person name="de Groot N.N."/>
        </authorList>
    </citation>
    <scope>NUCLEOTIDE SEQUENCE [LARGE SCALE GENOMIC DNA]</scope>
    <source>
        <strain evidence="2 3">DSM 23310</strain>
    </source>
</reference>
<evidence type="ECO:0000313" key="2">
    <source>
        <dbReference type="EMBL" id="SDW63612.1"/>
    </source>
</evidence>
<evidence type="ECO:0000256" key="1">
    <source>
        <dbReference type="SAM" id="Phobius"/>
    </source>
</evidence>
<accession>A0A1H2V5L1</accession>
<sequence>MKRLKYLFYVLILFLLLLNFYQNYIFYRIPYNPLAELSTDIPTKFYLNLNGPNGVTLSKSSYNLDDNALIFGYFEKLNLMPLKEKRHRDEIYKHDTESYYSCGFRFGDLKYSFVYITEVYLDDLTVLSIRSDIPKFKNGYYKIIDSKFDYEYINSILDSFQ</sequence>
<keyword evidence="1" id="KW-0472">Membrane</keyword>
<name>A0A1H2V5L1_9FIRM</name>
<dbReference type="AlphaFoldDB" id="A0A1H2V5L1"/>
<proteinExistence type="predicted"/>
<dbReference type="EMBL" id="FNNG01000003">
    <property type="protein sequence ID" value="SDW63612.1"/>
    <property type="molecule type" value="Genomic_DNA"/>
</dbReference>
<evidence type="ECO:0000313" key="3">
    <source>
        <dbReference type="Proteomes" id="UP000198828"/>
    </source>
</evidence>
<feature type="transmembrane region" description="Helical" evidence="1">
    <location>
        <begin position="6"/>
        <end position="27"/>
    </location>
</feature>
<dbReference type="Proteomes" id="UP000198828">
    <property type="component" value="Unassembled WGS sequence"/>
</dbReference>
<dbReference type="OrthoDB" id="2968408at2"/>
<keyword evidence="1" id="KW-1133">Transmembrane helix</keyword>
<keyword evidence="1" id="KW-0812">Transmembrane</keyword>
<keyword evidence="3" id="KW-1185">Reference proteome</keyword>